<evidence type="ECO:0000313" key="3">
    <source>
        <dbReference type="Proteomes" id="UP000272942"/>
    </source>
</evidence>
<feature type="region of interest" description="Disordered" evidence="1">
    <location>
        <begin position="1"/>
        <end position="76"/>
    </location>
</feature>
<gene>
    <name evidence="2" type="ORF">ECPE_LOCUS12982</name>
</gene>
<keyword evidence="3" id="KW-1185">Reference proteome</keyword>
<proteinExistence type="predicted"/>
<sequence>MDNLKAFFTNLSKTGRKPLAEQKSASNVDLPSAVLPEKSILRSTKPEERPHEVRFQTTEAVPDKRELVEPNTDQGSAKLTPQLTRLIDQIRNRTVRTGNETEDQDDIKQRLSRSMNNLDNLSQQLIPKNGDITEQQIPINNPLSRTHSEGQNVKAETPPISEQIARVVTEEPVETTSVQKMEQSQTDRDKTEATAVFSNQQTHFSNRTEVPQLELVKPKISPRSGGSQEEFEQIYETNRNRLEVSLFVSLYGCW</sequence>
<reference evidence="2 3" key="2">
    <citation type="submission" date="2018-11" db="EMBL/GenBank/DDBJ databases">
        <authorList>
            <consortium name="Pathogen Informatics"/>
        </authorList>
    </citation>
    <scope>NUCLEOTIDE SEQUENCE [LARGE SCALE GENOMIC DNA]</scope>
    <source>
        <strain evidence="2 3">Egypt</strain>
    </source>
</reference>
<dbReference type="Proteomes" id="UP000272942">
    <property type="component" value="Unassembled WGS sequence"/>
</dbReference>
<organism evidence="4">
    <name type="scientific">Echinostoma caproni</name>
    <dbReference type="NCBI Taxonomy" id="27848"/>
    <lineage>
        <taxon>Eukaryota</taxon>
        <taxon>Metazoa</taxon>
        <taxon>Spiralia</taxon>
        <taxon>Lophotrochozoa</taxon>
        <taxon>Platyhelminthes</taxon>
        <taxon>Trematoda</taxon>
        <taxon>Digenea</taxon>
        <taxon>Plagiorchiida</taxon>
        <taxon>Echinostomata</taxon>
        <taxon>Echinostomatoidea</taxon>
        <taxon>Echinostomatidae</taxon>
        <taxon>Echinostoma</taxon>
    </lineage>
</organism>
<dbReference type="WBParaSite" id="ECPE_0001302001-mRNA-1">
    <property type="protein sequence ID" value="ECPE_0001302001-mRNA-1"/>
    <property type="gene ID" value="ECPE_0001302001"/>
</dbReference>
<evidence type="ECO:0000313" key="2">
    <source>
        <dbReference type="EMBL" id="VDP90254.1"/>
    </source>
</evidence>
<protein>
    <submittedName>
        <fullName evidence="2 4">Uncharacterized protein</fullName>
    </submittedName>
</protein>
<feature type="compositionally biased region" description="Basic and acidic residues" evidence="1">
    <location>
        <begin position="44"/>
        <end position="54"/>
    </location>
</feature>
<accession>A0A183B197</accession>
<evidence type="ECO:0000256" key="1">
    <source>
        <dbReference type="SAM" id="MobiDB-lite"/>
    </source>
</evidence>
<evidence type="ECO:0000313" key="4">
    <source>
        <dbReference type="WBParaSite" id="ECPE_0001302001-mRNA-1"/>
    </source>
</evidence>
<dbReference type="EMBL" id="UZAN01054040">
    <property type="protein sequence ID" value="VDP90254.1"/>
    <property type="molecule type" value="Genomic_DNA"/>
</dbReference>
<dbReference type="AlphaFoldDB" id="A0A183B197"/>
<name>A0A183B197_9TREM</name>
<reference evidence="4" key="1">
    <citation type="submission" date="2016-06" db="UniProtKB">
        <authorList>
            <consortium name="WormBaseParasite"/>
        </authorList>
    </citation>
    <scope>IDENTIFICATION</scope>
</reference>